<dbReference type="Proteomes" id="UP001374579">
    <property type="component" value="Unassembled WGS sequence"/>
</dbReference>
<evidence type="ECO:0000313" key="2">
    <source>
        <dbReference type="Proteomes" id="UP001374579"/>
    </source>
</evidence>
<protein>
    <submittedName>
        <fullName evidence="1">Uncharacterized protein</fullName>
    </submittedName>
</protein>
<accession>A0AAN9B4H5</accession>
<reference evidence="1 2" key="1">
    <citation type="submission" date="2024-02" db="EMBL/GenBank/DDBJ databases">
        <title>Chromosome-scale genome assembly of the rough periwinkle Littorina saxatilis.</title>
        <authorList>
            <person name="De Jode A."/>
            <person name="Faria R."/>
            <person name="Formenti G."/>
            <person name="Sims Y."/>
            <person name="Smith T.P."/>
            <person name="Tracey A."/>
            <person name="Wood J.M.D."/>
            <person name="Zagrodzka Z.B."/>
            <person name="Johannesson K."/>
            <person name="Butlin R.K."/>
            <person name="Leder E.H."/>
        </authorList>
    </citation>
    <scope>NUCLEOTIDE SEQUENCE [LARGE SCALE GENOMIC DNA]</scope>
    <source>
        <strain evidence="1">Snail1</strain>
        <tissue evidence="1">Muscle</tissue>
    </source>
</reference>
<sequence length="133" mass="15732">MVPYIFFFFFFVHGLKLPRSLTFLLEWVYTCMTVLTPPFRQPYADFRGGTLYNLILCRFLLLLFSACRDKKPFNSLTRRNVNESGDDNLMKSLHNHDHHHRSVHTFTWCVKPVFNWAKSTSRSVLRKAGRTTL</sequence>
<comment type="caution">
    <text evidence="1">The sequence shown here is derived from an EMBL/GenBank/DDBJ whole genome shotgun (WGS) entry which is preliminary data.</text>
</comment>
<organism evidence="1 2">
    <name type="scientific">Littorina saxatilis</name>
    <dbReference type="NCBI Taxonomy" id="31220"/>
    <lineage>
        <taxon>Eukaryota</taxon>
        <taxon>Metazoa</taxon>
        <taxon>Spiralia</taxon>
        <taxon>Lophotrochozoa</taxon>
        <taxon>Mollusca</taxon>
        <taxon>Gastropoda</taxon>
        <taxon>Caenogastropoda</taxon>
        <taxon>Littorinimorpha</taxon>
        <taxon>Littorinoidea</taxon>
        <taxon>Littorinidae</taxon>
        <taxon>Littorina</taxon>
    </lineage>
</organism>
<dbReference type="AlphaFoldDB" id="A0AAN9B4H5"/>
<dbReference type="EMBL" id="JBAMIC010000012">
    <property type="protein sequence ID" value="KAK7099023.1"/>
    <property type="molecule type" value="Genomic_DNA"/>
</dbReference>
<name>A0AAN9B4H5_9CAEN</name>
<keyword evidence="2" id="KW-1185">Reference proteome</keyword>
<gene>
    <name evidence="1" type="ORF">V1264_003224</name>
</gene>
<proteinExistence type="predicted"/>
<evidence type="ECO:0000313" key="1">
    <source>
        <dbReference type="EMBL" id="KAK7099023.1"/>
    </source>
</evidence>